<evidence type="ECO:0000313" key="3">
    <source>
        <dbReference type="Proteomes" id="UP001234178"/>
    </source>
</evidence>
<feature type="region of interest" description="Disordered" evidence="1">
    <location>
        <begin position="72"/>
        <end position="101"/>
    </location>
</feature>
<organism evidence="2 3">
    <name type="scientific">Daphnia magna</name>
    <dbReference type="NCBI Taxonomy" id="35525"/>
    <lineage>
        <taxon>Eukaryota</taxon>
        <taxon>Metazoa</taxon>
        <taxon>Ecdysozoa</taxon>
        <taxon>Arthropoda</taxon>
        <taxon>Crustacea</taxon>
        <taxon>Branchiopoda</taxon>
        <taxon>Diplostraca</taxon>
        <taxon>Cladocera</taxon>
        <taxon>Anomopoda</taxon>
        <taxon>Daphniidae</taxon>
        <taxon>Daphnia</taxon>
    </lineage>
</organism>
<comment type="caution">
    <text evidence="2">The sequence shown here is derived from an EMBL/GenBank/DDBJ whole genome shotgun (WGS) entry which is preliminary data.</text>
</comment>
<evidence type="ECO:0000256" key="1">
    <source>
        <dbReference type="SAM" id="MobiDB-lite"/>
    </source>
</evidence>
<sequence>MMVIRIFPSGLENEIYGINLCVCVSDSTTKLSLLCCWLGRAVVVPASRCLPMQLSNLRAIPEIVCTISQTRRKFPDGGSADKNENPNDNIGEQQKRVGNVNNERIQAHADRECNIRNRAICSVIVK</sequence>
<protein>
    <submittedName>
        <fullName evidence="2">Uncharacterized protein</fullName>
    </submittedName>
</protein>
<gene>
    <name evidence="2" type="ORF">OUZ56_013880</name>
</gene>
<name>A0ABQ9Z779_9CRUS</name>
<accession>A0ABQ9Z779</accession>
<proteinExistence type="predicted"/>
<keyword evidence="3" id="KW-1185">Reference proteome</keyword>
<dbReference type="EMBL" id="JAOYFB010000002">
    <property type="protein sequence ID" value="KAK4008747.1"/>
    <property type="molecule type" value="Genomic_DNA"/>
</dbReference>
<dbReference type="Proteomes" id="UP001234178">
    <property type="component" value="Unassembled WGS sequence"/>
</dbReference>
<reference evidence="2 3" key="1">
    <citation type="journal article" date="2023" name="Nucleic Acids Res.">
        <title>The hologenome of Daphnia magna reveals possible DNA methylation and microbiome-mediated evolution of the host genome.</title>
        <authorList>
            <person name="Chaturvedi A."/>
            <person name="Li X."/>
            <person name="Dhandapani V."/>
            <person name="Marshall H."/>
            <person name="Kissane S."/>
            <person name="Cuenca-Cambronero M."/>
            <person name="Asole G."/>
            <person name="Calvet F."/>
            <person name="Ruiz-Romero M."/>
            <person name="Marangio P."/>
            <person name="Guigo R."/>
            <person name="Rago D."/>
            <person name="Mirbahai L."/>
            <person name="Eastwood N."/>
            <person name="Colbourne J.K."/>
            <person name="Zhou J."/>
            <person name="Mallon E."/>
            <person name="Orsini L."/>
        </authorList>
    </citation>
    <scope>NUCLEOTIDE SEQUENCE [LARGE SCALE GENOMIC DNA]</scope>
    <source>
        <strain evidence="2">LRV0_1</strain>
    </source>
</reference>
<evidence type="ECO:0000313" key="2">
    <source>
        <dbReference type="EMBL" id="KAK4008747.1"/>
    </source>
</evidence>
<feature type="compositionally biased region" description="Basic and acidic residues" evidence="1">
    <location>
        <begin position="73"/>
        <end position="85"/>
    </location>
</feature>